<keyword evidence="1" id="KW-0805">Transcription regulation</keyword>
<sequence>MRLEFNEEHLLKLMKDFYILTNIRIVLFDDEFREVLSYPYTDCPFCKMMKQHPAAGALCKESDTHSFRQSRADKQLLIYHCHAGLIEATIPLVDNHAVIGYLMFGQISDAESLHDLEQMLLGVLKKHQLPAVKDCCRDIPLKTNEEIEAAAKIMEACTFYVLYDEAIALRRQNFVNNLQTYLRSHLQENLTAEAIADSLNISRSKLYLACDKNLGMGIAEYVRLLRIDEARRLLKETDYSITRIANMTGFADYNYFCRVFKKMTGVSAKKYRS</sequence>
<dbReference type="SUPFAM" id="SSF46689">
    <property type="entry name" value="Homeodomain-like"/>
    <property type="match status" value="1"/>
</dbReference>
<keyword evidence="3" id="KW-0804">Transcription</keyword>
<dbReference type="Gene3D" id="1.10.10.60">
    <property type="entry name" value="Homeodomain-like"/>
    <property type="match status" value="1"/>
</dbReference>
<dbReference type="GO" id="GO:0043565">
    <property type="term" value="F:sequence-specific DNA binding"/>
    <property type="evidence" value="ECO:0007669"/>
    <property type="project" value="InterPro"/>
</dbReference>
<dbReference type="PRINTS" id="PR00032">
    <property type="entry name" value="HTHARAC"/>
</dbReference>
<evidence type="ECO:0000256" key="3">
    <source>
        <dbReference type="ARBA" id="ARBA00023163"/>
    </source>
</evidence>
<dbReference type="PANTHER" id="PTHR43280">
    <property type="entry name" value="ARAC-FAMILY TRANSCRIPTIONAL REGULATOR"/>
    <property type="match status" value="1"/>
</dbReference>
<dbReference type="Pfam" id="PF10114">
    <property type="entry name" value="PocR"/>
    <property type="match status" value="1"/>
</dbReference>
<dbReference type="GO" id="GO:0003700">
    <property type="term" value="F:DNA-binding transcription factor activity"/>
    <property type="evidence" value="ECO:0007669"/>
    <property type="project" value="InterPro"/>
</dbReference>
<dbReference type="InterPro" id="IPR009057">
    <property type="entry name" value="Homeodomain-like_sf"/>
</dbReference>
<protein>
    <submittedName>
        <fullName evidence="5">AraC-like DNA-binding protein</fullName>
    </submittedName>
</protein>
<dbReference type="Proteomes" id="UP000245412">
    <property type="component" value="Unassembled WGS sequence"/>
</dbReference>
<evidence type="ECO:0000313" key="5">
    <source>
        <dbReference type="EMBL" id="PWJ76681.1"/>
    </source>
</evidence>
<dbReference type="PROSITE" id="PS01124">
    <property type="entry name" value="HTH_ARAC_FAMILY_2"/>
    <property type="match status" value="1"/>
</dbReference>
<evidence type="ECO:0000256" key="2">
    <source>
        <dbReference type="ARBA" id="ARBA00023125"/>
    </source>
</evidence>
<dbReference type="EMBL" id="QGGY01000004">
    <property type="protein sequence ID" value="PWJ76681.1"/>
    <property type="molecule type" value="Genomic_DNA"/>
</dbReference>
<keyword evidence="2" id="KW-0238">DNA-binding</keyword>
<dbReference type="InterPro" id="IPR020449">
    <property type="entry name" value="Tscrpt_reg_AraC-type_HTH"/>
</dbReference>
<evidence type="ECO:0000313" key="6">
    <source>
        <dbReference type="Proteomes" id="UP000245412"/>
    </source>
</evidence>
<dbReference type="SMART" id="SM00342">
    <property type="entry name" value="HTH_ARAC"/>
    <property type="match status" value="1"/>
</dbReference>
<proteinExistence type="predicted"/>
<dbReference type="InterPro" id="IPR018771">
    <property type="entry name" value="PocR_dom"/>
</dbReference>
<organism evidence="5 6">
    <name type="scientific">Murimonas intestini</name>
    <dbReference type="NCBI Taxonomy" id="1337051"/>
    <lineage>
        <taxon>Bacteria</taxon>
        <taxon>Bacillati</taxon>
        <taxon>Bacillota</taxon>
        <taxon>Clostridia</taxon>
        <taxon>Lachnospirales</taxon>
        <taxon>Lachnospiraceae</taxon>
        <taxon>Murimonas</taxon>
    </lineage>
</organism>
<gene>
    <name evidence="5" type="ORF">C7383_104127</name>
</gene>
<dbReference type="InterPro" id="IPR018060">
    <property type="entry name" value="HTH_AraC"/>
</dbReference>
<accession>A0AB73T6H5</accession>
<feature type="domain" description="HTH araC/xylS-type" evidence="4">
    <location>
        <begin position="176"/>
        <end position="273"/>
    </location>
</feature>
<dbReference type="InterPro" id="IPR018062">
    <property type="entry name" value="HTH_AraC-typ_CS"/>
</dbReference>
<reference evidence="5 6" key="1">
    <citation type="submission" date="2018-05" db="EMBL/GenBank/DDBJ databases">
        <authorList>
            <person name="Goeker M."/>
            <person name="Huntemann M."/>
            <person name="Clum A."/>
            <person name="Pillay M."/>
            <person name="Palaniappan K."/>
            <person name="Varghese N."/>
            <person name="Mikhailova N."/>
            <person name="Stamatis D."/>
            <person name="Reddy T."/>
            <person name="Daum C."/>
            <person name="Shapiro N."/>
            <person name="Ivanova N."/>
            <person name="Kyrpides N."/>
            <person name="Woyke T."/>
        </authorList>
    </citation>
    <scope>NUCLEOTIDE SEQUENCE [LARGE SCALE GENOMIC DNA]</scope>
    <source>
        <strain evidence="5 6">DSM 26524</strain>
    </source>
</reference>
<comment type="caution">
    <text evidence="5">The sequence shown here is derived from an EMBL/GenBank/DDBJ whole genome shotgun (WGS) entry which is preliminary data.</text>
</comment>
<name>A0AB73T6H5_9FIRM</name>
<dbReference type="Pfam" id="PF12833">
    <property type="entry name" value="HTH_18"/>
    <property type="match status" value="1"/>
</dbReference>
<evidence type="ECO:0000259" key="4">
    <source>
        <dbReference type="PROSITE" id="PS01124"/>
    </source>
</evidence>
<dbReference type="PANTHER" id="PTHR43280:SF2">
    <property type="entry name" value="HTH-TYPE TRANSCRIPTIONAL REGULATOR EXSA"/>
    <property type="match status" value="1"/>
</dbReference>
<dbReference type="PROSITE" id="PS00041">
    <property type="entry name" value="HTH_ARAC_FAMILY_1"/>
    <property type="match status" value="1"/>
</dbReference>
<evidence type="ECO:0000256" key="1">
    <source>
        <dbReference type="ARBA" id="ARBA00023015"/>
    </source>
</evidence>
<keyword evidence="6" id="KW-1185">Reference proteome</keyword>
<dbReference type="RefSeq" id="WP_109625827.1">
    <property type="nucleotide sequence ID" value="NZ_JANKBI010000008.1"/>
</dbReference>
<dbReference type="AlphaFoldDB" id="A0AB73T6H5"/>